<dbReference type="Proteomes" id="UP000199125">
    <property type="component" value="Unassembled WGS sequence"/>
</dbReference>
<dbReference type="Gene3D" id="3.40.50.300">
    <property type="entry name" value="P-loop containing nucleotide triphosphate hydrolases"/>
    <property type="match status" value="1"/>
</dbReference>
<keyword evidence="2" id="KW-1185">Reference proteome</keyword>
<reference evidence="2" key="1">
    <citation type="submission" date="2016-10" db="EMBL/GenBank/DDBJ databases">
        <authorList>
            <person name="Varghese N."/>
            <person name="Submissions S."/>
        </authorList>
    </citation>
    <scope>NUCLEOTIDE SEQUENCE [LARGE SCALE GENOMIC DNA]</scope>
    <source>
        <strain evidence="2">DSM 11593</strain>
    </source>
</reference>
<dbReference type="EMBL" id="FNXG01000012">
    <property type="protein sequence ID" value="SEI13110.1"/>
    <property type="molecule type" value="Genomic_DNA"/>
</dbReference>
<evidence type="ECO:0000313" key="2">
    <source>
        <dbReference type="Proteomes" id="UP000199125"/>
    </source>
</evidence>
<protein>
    <submittedName>
        <fullName evidence="1">Uncharacterized protein</fullName>
    </submittedName>
</protein>
<organism evidence="1 2">
    <name type="scientific">Paracoccus alkenifer</name>
    <dbReference type="NCBI Taxonomy" id="65735"/>
    <lineage>
        <taxon>Bacteria</taxon>
        <taxon>Pseudomonadati</taxon>
        <taxon>Pseudomonadota</taxon>
        <taxon>Alphaproteobacteria</taxon>
        <taxon>Rhodobacterales</taxon>
        <taxon>Paracoccaceae</taxon>
        <taxon>Paracoccus</taxon>
    </lineage>
</organism>
<evidence type="ECO:0000313" key="1">
    <source>
        <dbReference type="EMBL" id="SEI13110.1"/>
    </source>
</evidence>
<sequence>MSWFGHSRGIDWTELLRSRRITIISEAGSGKTYECQSQQRRLFDEGQPAFFFELSELARSEATGSLLTPEELSRVEVWRAASDEIATFFLDAYDELRLTRGKFRTALTHLKAFVGPNLDRISLIVTSRPVPFERELLGQLFPLSAPPEGTRTFVDDVMGTAHGQVSPSAKEKQPPLWRKVCLTPLDEPAIRALVTEQGLTDVEAFISDLRTRDAFDFARRPQDLIELCQDWREHRRIRVHRDQVITNVNLKLKPRTDRDEAGPLSEAKAREGAGTLALAVLLMKSMTIRHSADLQDDDATEPCVDPTRLLPTWTQEERRTLLERPVTCASKMALAISTWMGMPG</sequence>
<dbReference type="AlphaFoldDB" id="A0A1H6NDA3"/>
<dbReference type="InterPro" id="IPR027417">
    <property type="entry name" value="P-loop_NTPase"/>
</dbReference>
<gene>
    <name evidence="1" type="ORF">SAMN04488075_0052</name>
</gene>
<proteinExistence type="predicted"/>
<accession>A0A1H6NDA3</accession>
<name>A0A1H6NDA3_9RHOB</name>